<organism evidence="1 2">
    <name type="scientific">Bradyrhizobium diazoefficiens</name>
    <dbReference type="NCBI Taxonomy" id="1355477"/>
    <lineage>
        <taxon>Bacteria</taxon>
        <taxon>Pseudomonadati</taxon>
        <taxon>Pseudomonadota</taxon>
        <taxon>Alphaproteobacteria</taxon>
        <taxon>Hyphomicrobiales</taxon>
        <taxon>Nitrobacteraceae</taxon>
        <taxon>Bradyrhizobium</taxon>
    </lineage>
</organism>
<proteinExistence type="predicted"/>
<dbReference type="EMBL" id="AP014685">
    <property type="protein sequence ID" value="BAR57293.1"/>
    <property type="molecule type" value="Genomic_DNA"/>
</dbReference>
<dbReference type="AlphaFoldDB" id="A0A0E4FTG7"/>
<evidence type="ECO:0000313" key="2">
    <source>
        <dbReference type="Proteomes" id="UP000063308"/>
    </source>
</evidence>
<sequence>MCQLSDMQVRSSLELMQQRGWKITAPSAAPEAGRSE</sequence>
<accession>A0A0E4FTG7</accession>
<name>A0A0E4FTG7_9BRAD</name>
<protein>
    <submittedName>
        <fullName evidence="1">Uncharacterized protein</fullName>
    </submittedName>
</protein>
<evidence type="ECO:0000313" key="1">
    <source>
        <dbReference type="EMBL" id="BAR57293.1"/>
    </source>
</evidence>
<reference evidence="1 2" key="1">
    <citation type="submission" date="2014-11" db="EMBL/GenBank/DDBJ databases">
        <title>Symbiosis island explosion on the genome of extra-slow-growing strains of soybean bradyrhizobia with massive insertion sequences.</title>
        <authorList>
            <person name="Iida T."/>
            <person name="Minamisawa K."/>
        </authorList>
    </citation>
    <scope>NUCLEOTIDE SEQUENCE [LARGE SCALE GENOMIC DNA]</scope>
    <source>
        <strain evidence="1 2">NK6</strain>
    </source>
</reference>
<dbReference type="Proteomes" id="UP000063308">
    <property type="component" value="Chromosome"/>
</dbReference>
<gene>
    <name evidence="1" type="ORF">NK6_4124</name>
</gene>